<reference evidence="2 3" key="1">
    <citation type="journal article" date="2008" name="Nature">
        <title>The genome of the choanoflagellate Monosiga brevicollis and the origin of metazoans.</title>
        <authorList>
            <consortium name="JGI Sequencing"/>
            <person name="King N."/>
            <person name="Westbrook M.J."/>
            <person name="Young S.L."/>
            <person name="Kuo A."/>
            <person name="Abedin M."/>
            <person name="Chapman J."/>
            <person name="Fairclough S."/>
            <person name="Hellsten U."/>
            <person name="Isogai Y."/>
            <person name="Letunic I."/>
            <person name="Marr M."/>
            <person name="Pincus D."/>
            <person name="Putnam N."/>
            <person name="Rokas A."/>
            <person name="Wright K.J."/>
            <person name="Zuzow R."/>
            <person name="Dirks W."/>
            <person name="Good M."/>
            <person name="Goodstein D."/>
            <person name="Lemons D."/>
            <person name="Li W."/>
            <person name="Lyons J.B."/>
            <person name="Morris A."/>
            <person name="Nichols S."/>
            <person name="Richter D.J."/>
            <person name="Salamov A."/>
            <person name="Bork P."/>
            <person name="Lim W.A."/>
            <person name="Manning G."/>
            <person name="Miller W.T."/>
            <person name="McGinnis W."/>
            <person name="Shapiro H."/>
            <person name="Tjian R."/>
            <person name="Grigoriev I.V."/>
            <person name="Rokhsar D."/>
        </authorList>
    </citation>
    <scope>NUCLEOTIDE SEQUENCE [LARGE SCALE GENOMIC DNA]</scope>
    <source>
        <strain evidence="3">MX1 / ATCC 50154</strain>
    </source>
</reference>
<evidence type="ECO:0000256" key="1">
    <source>
        <dbReference type="SAM" id="MobiDB-lite"/>
    </source>
</evidence>
<dbReference type="EMBL" id="CH991544">
    <property type="protein sequence ID" value="EDQ91803.1"/>
    <property type="molecule type" value="Genomic_DNA"/>
</dbReference>
<keyword evidence="3" id="KW-1185">Reference proteome</keyword>
<name>A9USL8_MONBE</name>
<dbReference type="AlphaFoldDB" id="A9USL8"/>
<dbReference type="RefSeq" id="XP_001743089.1">
    <property type="nucleotide sequence ID" value="XM_001743037.1"/>
</dbReference>
<gene>
    <name evidence="2" type="ORF">MONBRDRAFT_5836</name>
</gene>
<dbReference type="InParanoid" id="A9USL8"/>
<dbReference type="Proteomes" id="UP000001357">
    <property type="component" value="Unassembled WGS sequence"/>
</dbReference>
<dbReference type="KEGG" id="mbr:MONBRDRAFT_5836"/>
<feature type="region of interest" description="Disordered" evidence="1">
    <location>
        <begin position="500"/>
        <end position="544"/>
    </location>
</feature>
<accession>A9USL8</accession>
<sequence>MLASSIGAPARAAQDATARAVKGSGDYVAHHSNNFSEGVSALIDAHYSAARSIALVKATAGELLHQDHGSKLEQIQLLKDYCNRLLKALPHPTQVTPEELTDLIEQGLHDFRTACHALAGPHVTLIAAFKFSANVLVQTKRLTTSETNAILSRALHAVNAINHAWRFVQSYALLIQGCLQHLPATSACRARLIAAHDNTVTVIQQAQSFSEGARMQVAEESFRNKLRIPKGKAYRLVTAEGLLQAGPCIRSEVCFRHKGKPINKVPKAQPMRLSIFGHVVILTASTLEAEKLLLPPVDLSCVSASAVRDGDGCVFALALAGKYDIELRCKTALLCDQWLSFFRDPAAHVAELQHMHKTFRTNLELAERTRASTPVNTPYQESANLSLLTHRQFHPATRKPNQAWGGCGGDEGDTVDDTARNKVSKPAAEALDDGYMPVGEALGDGSDRGSDRDSVSDVTEALDSMVNPVAGAPNLDGSGCIDVHGAETASPSFEAQAQQVAGTATGSLSDLADDPFKPRELASDTTGAPRTSHPLGLTPPPVNTRPRMNAPIEFKADFESADAQKALGGRVVRRIPVKPLKRGSSTDILGVATA</sequence>
<evidence type="ECO:0000313" key="2">
    <source>
        <dbReference type="EMBL" id="EDQ91803.1"/>
    </source>
</evidence>
<evidence type="ECO:0000313" key="3">
    <source>
        <dbReference type="Proteomes" id="UP000001357"/>
    </source>
</evidence>
<protein>
    <submittedName>
        <fullName evidence="2">Uncharacterized protein</fullName>
    </submittedName>
</protein>
<dbReference type="GeneID" id="5888451"/>
<feature type="compositionally biased region" description="Basic and acidic residues" evidence="1">
    <location>
        <begin position="445"/>
        <end position="455"/>
    </location>
</feature>
<proteinExistence type="predicted"/>
<organism evidence="2 3">
    <name type="scientific">Monosiga brevicollis</name>
    <name type="common">Choanoflagellate</name>
    <dbReference type="NCBI Taxonomy" id="81824"/>
    <lineage>
        <taxon>Eukaryota</taxon>
        <taxon>Choanoflagellata</taxon>
        <taxon>Craspedida</taxon>
        <taxon>Salpingoecidae</taxon>
        <taxon>Monosiga</taxon>
    </lineage>
</organism>
<feature type="region of interest" description="Disordered" evidence="1">
    <location>
        <begin position="398"/>
        <end position="458"/>
    </location>
</feature>